<evidence type="ECO:0000313" key="3">
    <source>
        <dbReference type="Proteomes" id="UP001189429"/>
    </source>
</evidence>
<dbReference type="SUPFAM" id="SSF56219">
    <property type="entry name" value="DNase I-like"/>
    <property type="match status" value="1"/>
</dbReference>
<proteinExistence type="predicted"/>
<dbReference type="Proteomes" id="UP001189429">
    <property type="component" value="Unassembled WGS sequence"/>
</dbReference>
<organism evidence="2 3">
    <name type="scientific">Prorocentrum cordatum</name>
    <dbReference type="NCBI Taxonomy" id="2364126"/>
    <lineage>
        <taxon>Eukaryota</taxon>
        <taxon>Sar</taxon>
        <taxon>Alveolata</taxon>
        <taxon>Dinophyceae</taxon>
        <taxon>Prorocentrales</taxon>
        <taxon>Prorocentraceae</taxon>
        <taxon>Prorocentrum</taxon>
    </lineage>
</organism>
<evidence type="ECO:0000313" key="2">
    <source>
        <dbReference type="EMBL" id="CAK0814486.1"/>
    </source>
</evidence>
<accession>A0ABN9R8S4</accession>
<reference evidence="2" key="1">
    <citation type="submission" date="2023-10" db="EMBL/GenBank/DDBJ databases">
        <authorList>
            <person name="Chen Y."/>
            <person name="Shah S."/>
            <person name="Dougan E. K."/>
            <person name="Thang M."/>
            <person name="Chan C."/>
        </authorList>
    </citation>
    <scope>NUCLEOTIDE SEQUENCE [LARGE SCALE GENOMIC DNA]</scope>
</reference>
<evidence type="ECO:0008006" key="4">
    <source>
        <dbReference type="Google" id="ProtNLM"/>
    </source>
</evidence>
<dbReference type="InterPro" id="IPR036691">
    <property type="entry name" value="Endo/exonu/phosph_ase_sf"/>
</dbReference>
<dbReference type="EMBL" id="CAUYUJ010005657">
    <property type="protein sequence ID" value="CAK0814486.1"/>
    <property type="molecule type" value="Genomic_DNA"/>
</dbReference>
<feature type="compositionally biased region" description="Low complexity" evidence="1">
    <location>
        <begin position="264"/>
        <end position="286"/>
    </location>
</feature>
<protein>
    <recommendedName>
        <fullName evidence="4">Endonuclease/exonuclease/phosphatase domain-containing protein</fullName>
    </recommendedName>
</protein>
<feature type="region of interest" description="Disordered" evidence="1">
    <location>
        <begin position="226"/>
        <end position="309"/>
    </location>
</feature>
<gene>
    <name evidence="2" type="ORF">PCOR1329_LOCUS18071</name>
</gene>
<comment type="caution">
    <text evidence="2">The sequence shown here is derived from an EMBL/GenBank/DDBJ whole genome shotgun (WGS) entry which is preliminary data.</text>
</comment>
<evidence type="ECO:0000256" key="1">
    <source>
        <dbReference type="SAM" id="MobiDB-lite"/>
    </source>
</evidence>
<name>A0ABN9R8S4_9DINO</name>
<sequence length="511" mass="54629">MAMVLMLELAELHSLRTLASKMGDACLERRCQQAIAKLESPPAAKPLAAQLSSVTFARERHVRKLGAAISQPDKLEKAAEEQRDHIEQLSMQLEEFYRQHDLVLAQLHKPKDKAAEPSEPVLALGSLLDGSCDTIEVDMGSIFDFGDLDVPREDKEVVQRRQLELEEQIATMAREVFQRAADVAKAVKKQHQEHAERMVKKRRGGAAAGAGGATAAADIGEPAAQTVYKGGGDGSPSTGVADSGAAPGADGQRASVQTRAAQIPAKRSAAARKGAGRPAAPAPGARVGRGGELHGTGPARSGSATDSFSSITEWGPKSLGILGAQGRQYNAVRFVEMHKKAADAQSIRTEGEAIFVLKHLAATSWESALNASACKGFQATALHMQRGNVVVITLYLFPGGKLGGINTEHRRSVGRFVKTLADPWVIIGDWNTSMDKLQASKSMKLLDGVLIKPDVEVTCTTGPGSSLIDFAFAKRGFEGSLKLRACQQAPWKTHVGLELVIASGHDQWRHQ</sequence>
<dbReference type="Gene3D" id="3.60.10.10">
    <property type="entry name" value="Endonuclease/exonuclease/phosphatase"/>
    <property type="match status" value="1"/>
</dbReference>
<keyword evidence="3" id="KW-1185">Reference proteome</keyword>
<feature type="non-terminal residue" evidence="2">
    <location>
        <position position="511"/>
    </location>
</feature>